<proteinExistence type="predicted"/>
<feature type="compositionally biased region" description="Gly residues" evidence="1">
    <location>
        <begin position="48"/>
        <end position="58"/>
    </location>
</feature>
<accession>A0A1I7ZI68</accession>
<sequence>MPKSEGEPYCGRSGRAEDCEKPLLPPEQIPDPDGRTWVGELGGELLGLGGTGVDGGGPDVERVESGSRGGRAHRGSEWSASGTPGASGLLEAVGRQLGSCWRRKTAREMRLWSMKERIFIQLNRQQMDSEATEELVEPSCNNKQRRGWSTMPHDGAPDLLEGDPLLDSGLVLPARKSLQAERRSSMLTAEEGPEGLHLAPRFHQSETPSISNFDKCPQPYPQAQGGQSQKSNSDFGASRAPPEACEIRRRRGSAGRRGGRRRALRKQDMMRFEDDTMGYEKSLLGNLHQWMGN</sequence>
<dbReference type="WBParaSite" id="L893_g26635.t1">
    <property type="protein sequence ID" value="L893_g26635.t1"/>
    <property type="gene ID" value="L893_g26635"/>
</dbReference>
<feature type="region of interest" description="Disordered" evidence="1">
    <location>
        <begin position="134"/>
        <end position="162"/>
    </location>
</feature>
<feature type="region of interest" description="Disordered" evidence="1">
    <location>
        <begin position="1"/>
        <end position="34"/>
    </location>
</feature>
<feature type="region of interest" description="Disordered" evidence="1">
    <location>
        <begin position="205"/>
        <end position="266"/>
    </location>
</feature>
<evidence type="ECO:0000313" key="3">
    <source>
        <dbReference type="WBParaSite" id="L893_g26635.t1"/>
    </source>
</evidence>
<dbReference type="AlphaFoldDB" id="A0A1I7ZI68"/>
<feature type="compositionally biased region" description="Polar residues" evidence="1">
    <location>
        <begin position="224"/>
        <end position="235"/>
    </location>
</feature>
<keyword evidence="2" id="KW-1185">Reference proteome</keyword>
<name>A0A1I7ZI68_9BILA</name>
<protein>
    <submittedName>
        <fullName evidence="3">Uncharacterized protein</fullName>
    </submittedName>
</protein>
<evidence type="ECO:0000313" key="2">
    <source>
        <dbReference type="Proteomes" id="UP000095287"/>
    </source>
</evidence>
<evidence type="ECO:0000256" key="1">
    <source>
        <dbReference type="SAM" id="MobiDB-lite"/>
    </source>
</evidence>
<dbReference type="Proteomes" id="UP000095287">
    <property type="component" value="Unplaced"/>
</dbReference>
<feature type="compositionally biased region" description="Basic residues" evidence="1">
    <location>
        <begin position="248"/>
        <end position="264"/>
    </location>
</feature>
<feature type="region of interest" description="Disordered" evidence="1">
    <location>
        <begin position="48"/>
        <end position="87"/>
    </location>
</feature>
<organism evidence="2 3">
    <name type="scientific">Steinernema glaseri</name>
    <dbReference type="NCBI Taxonomy" id="37863"/>
    <lineage>
        <taxon>Eukaryota</taxon>
        <taxon>Metazoa</taxon>
        <taxon>Ecdysozoa</taxon>
        <taxon>Nematoda</taxon>
        <taxon>Chromadorea</taxon>
        <taxon>Rhabditida</taxon>
        <taxon>Tylenchina</taxon>
        <taxon>Panagrolaimomorpha</taxon>
        <taxon>Strongyloidoidea</taxon>
        <taxon>Steinernematidae</taxon>
        <taxon>Steinernema</taxon>
    </lineage>
</organism>
<reference evidence="3" key="1">
    <citation type="submission" date="2016-11" db="UniProtKB">
        <authorList>
            <consortium name="WormBaseParasite"/>
        </authorList>
    </citation>
    <scope>IDENTIFICATION</scope>
</reference>